<dbReference type="InterPro" id="IPR034593">
    <property type="entry name" value="DgoD-like"/>
</dbReference>
<dbReference type="Proteomes" id="UP000178606">
    <property type="component" value="Unassembled WGS sequence"/>
</dbReference>
<sequence>MKIANVEPIIVSVPYRHRENSSRVQRDGVTDVLVKVTTDDGLVGWGESCPGSNVESLYEVIQSAVPYLRGRDPWDREAIAADFFETAHWYNRAMTGNFAFCGIDTALWDLCGKACGQPLYNLLGGLRRRSVNYFYYLAYGTPESVAAQARRGVEMGYSVFYVKVGIDFEAELPMVAALREAIGPGRKIRIDANGAWSLNEAVRYLTEFDRYRIDFAEQPVWPDPVRDMAELRGRTPVALAANEGLWRVSDAHEVVRSRAADVLCFSSAWVGTLAQFHRLSHLAHLEGLRVCKHTHGELGVMAAAMHHACLTLPNLMDGNQQTAEMMTDDVLTAPLPIATGPTWGAPKGTGLCVEVDEEKVKKYHRLYEERGQFLPYQPTMFKREEAD</sequence>
<gene>
    <name evidence="2" type="ORF">A3F84_01585</name>
</gene>
<dbReference type="InterPro" id="IPR036849">
    <property type="entry name" value="Enolase-like_C_sf"/>
</dbReference>
<evidence type="ECO:0000313" key="2">
    <source>
        <dbReference type="EMBL" id="OGG55476.1"/>
    </source>
</evidence>
<organism evidence="2 3">
    <name type="scientific">Handelsmanbacteria sp. (strain RIFCSPLOWO2_12_FULL_64_10)</name>
    <dbReference type="NCBI Taxonomy" id="1817868"/>
    <lineage>
        <taxon>Bacteria</taxon>
        <taxon>Candidatus Handelsmaniibacteriota</taxon>
    </lineage>
</organism>
<comment type="caution">
    <text evidence="2">The sequence shown here is derived from an EMBL/GenBank/DDBJ whole genome shotgun (WGS) entry which is preliminary data.</text>
</comment>
<dbReference type="PROSITE" id="PS00908">
    <property type="entry name" value="MR_MLE_1"/>
    <property type="match status" value="1"/>
</dbReference>
<dbReference type="InterPro" id="IPR013341">
    <property type="entry name" value="Mandelate_racemase_N_dom"/>
</dbReference>
<dbReference type="InterPro" id="IPR013342">
    <property type="entry name" value="Mandelate_racemase_C"/>
</dbReference>
<dbReference type="AlphaFoldDB" id="A0A1F6D220"/>
<dbReference type="InterPro" id="IPR029065">
    <property type="entry name" value="Enolase_C-like"/>
</dbReference>
<dbReference type="EMBL" id="MFKF01000076">
    <property type="protein sequence ID" value="OGG55476.1"/>
    <property type="molecule type" value="Genomic_DNA"/>
</dbReference>
<dbReference type="GO" id="GO:0009063">
    <property type="term" value="P:amino acid catabolic process"/>
    <property type="evidence" value="ECO:0007669"/>
    <property type="project" value="InterPro"/>
</dbReference>
<dbReference type="Pfam" id="PF13378">
    <property type="entry name" value="MR_MLE_C"/>
    <property type="match status" value="1"/>
</dbReference>
<dbReference type="SFLD" id="SFLDS00001">
    <property type="entry name" value="Enolase"/>
    <property type="match status" value="1"/>
</dbReference>
<dbReference type="Gene3D" id="3.20.20.120">
    <property type="entry name" value="Enolase-like C-terminal domain"/>
    <property type="match status" value="1"/>
</dbReference>
<protein>
    <recommendedName>
        <fullName evidence="1">Mandelate racemase/muconate lactonizing enzyme C-terminal domain-containing protein</fullName>
    </recommendedName>
</protein>
<dbReference type="InterPro" id="IPR018110">
    <property type="entry name" value="Mandel_Rmase/mucon_lact_enz_CS"/>
</dbReference>
<dbReference type="SMART" id="SM00922">
    <property type="entry name" value="MR_MLE"/>
    <property type="match status" value="1"/>
</dbReference>
<proteinExistence type="predicted"/>
<dbReference type="InterPro" id="IPR029017">
    <property type="entry name" value="Enolase-like_N"/>
</dbReference>
<reference evidence="2 3" key="1">
    <citation type="journal article" date="2016" name="Nat. Commun.">
        <title>Thousands of microbial genomes shed light on interconnected biogeochemical processes in an aquifer system.</title>
        <authorList>
            <person name="Anantharaman K."/>
            <person name="Brown C.T."/>
            <person name="Hug L.A."/>
            <person name="Sharon I."/>
            <person name="Castelle C.J."/>
            <person name="Probst A.J."/>
            <person name="Thomas B.C."/>
            <person name="Singh A."/>
            <person name="Wilkins M.J."/>
            <person name="Karaoz U."/>
            <person name="Brodie E.L."/>
            <person name="Williams K.H."/>
            <person name="Hubbard S.S."/>
            <person name="Banfield J.F."/>
        </authorList>
    </citation>
    <scope>NUCLEOTIDE SEQUENCE [LARGE SCALE GENOMIC DNA]</scope>
    <source>
        <strain evidence="3">RIFCSPLOWO2_12_FULL_64_10</strain>
    </source>
</reference>
<dbReference type="PANTHER" id="PTHR48080">
    <property type="entry name" value="D-GALACTONATE DEHYDRATASE-RELATED"/>
    <property type="match status" value="1"/>
</dbReference>
<feature type="domain" description="Mandelate racemase/muconate lactonizing enzyme C-terminal" evidence="1">
    <location>
        <begin position="142"/>
        <end position="238"/>
    </location>
</feature>
<dbReference type="SUPFAM" id="SSF54826">
    <property type="entry name" value="Enolase N-terminal domain-like"/>
    <property type="match status" value="1"/>
</dbReference>
<accession>A0A1F6D220</accession>
<name>A0A1F6D220_HANXR</name>
<evidence type="ECO:0000313" key="3">
    <source>
        <dbReference type="Proteomes" id="UP000178606"/>
    </source>
</evidence>
<evidence type="ECO:0000259" key="1">
    <source>
        <dbReference type="SMART" id="SM00922"/>
    </source>
</evidence>
<dbReference type="Gene3D" id="3.30.390.10">
    <property type="entry name" value="Enolase-like, N-terminal domain"/>
    <property type="match status" value="1"/>
</dbReference>
<dbReference type="CDD" id="cd03316">
    <property type="entry name" value="MR_like"/>
    <property type="match status" value="1"/>
</dbReference>
<dbReference type="Pfam" id="PF02746">
    <property type="entry name" value="MR_MLE_N"/>
    <property type="match status" value="1"/>
</dbReference>
<dbReference type="SUPFAM" id="SSF51604">
    <property type="entry name" value="Enolase C-terminal domain-like"/>
    <property type="match status" value="1"/>
</dbReference>